<reference evidence="6" key="1">
    <citation type="submission" date="2016-06" db="EMBL/GenBank/DDBJ databases">
        <title>Draft genome sequence of Desulfoplanes formicivorans strain Pf12B.</title>
        <authorList>
            <person name="Watanabe M."/>
            <person name="Kojima H."/>
            <person name="Fukui M."/>
        </authorList>
    </citation>
    <scope>NUCLEOTIDE SEQUENCE [LARGE SCALE GENOMIC DNA]</scope>
    <source>
        <strain evidence="6">Pf12B</strain>
    </source>
</reference>
<gene>
    <name evidence="5" type="ORF">DPF_1337</name>
</gene>
<dbReference type="Proteomes" id="UP000095200">
    <property type="component" value="Unassembled WGS sequence"/>
</dbReference>
<dbReference type="PANTHER" id="PTHR43775">
    <property type="entry name" value="FATTY ACID SYNTHASE"/>
    <property type="match status" value="1"/>
</dbReference>
<dbReference type="InterPro" id="IPR020841">
    <property type="entry name" value="PKS_Beta-ketoAc_synthase_dom"/>
</dbReference>
<keyword evidence="3" id="KW-0808">Transferase</keyword>
<dbReference type="InterPro" id="IPR050091">
    <property type="entry name" value="PKS_NRPS_Biosynth_Enz"/>
</dbReference>
<dbReference type="AlphaFoldDB" id="A0A194AH18"/>
<dbReference type="InterPro" id="IPR016035">
    <property type="entry name" value="Acyl_Trfase/lysoPLipase"/>
</dbReference>
<evidence type="ECO:0000256" key="3">
    <source>
        <dbReference type="ARBA" id="ARBA00022679"/>
    </source>
</evidence>
<dbReference type="SUPFAM" id="SSF55048">
    <property type="entry name" value="Probable ACP-binding domain of malonyl-CoA ACP transacylase"/>
    <property type="match status" value="1"/>
</dbReference>
<dbReference type="GO" id="GO:0004312">
    <property type="term" value="F:fatty acid synthase activity"/>
    <property type="evidence" value="ECO:0007669"/>
    <property type="project" value="TreeGrafter"/>
</dbReference>
<dbReference type="Pfam" id="PF02801">
    <property type="entry name" value="Ketoacyl-synt_C"/>
    <property type="match status" value="1"/>
</dbReference>
<dbReference type="GO" id="GO:0004315">
    <property type="term" value="F:3-oxoacyl-[acyl-carrier-protein] synthase activity"/>
    <property type="evidence" value="ECO:0007669"/>
    <property type="project" value="InterPro"/>
</dbReference>
<dbReference type="SMART" id="SM00825">
    <property type="entry name" value="PKS_KS"/>
    <property type="match status" value="1"/>
</dbReference>
<dbReference type="PROSITE" id="PS52004">
    <property type="entry name" value="KS3_2"/>
    <property type="match status" value="1"/>
</dbReference>
<dbReference type="Pfam" id="PF00698">
    <property type="entry name" value="Acyl_transf_1"/>
    <property type="match status" value="1"/>
</dbReference>
<protein>
    <submittedName>
        <fullName evidence="5">Anatoxin-a synthetase G polyketide synthase</fullName>
    </submittedName>
</protein>
<dbReference type="Gene3D" id="3.40.47.10">
    <property type="match status" value="1"/>
</dbReference>
<evidence type="ECO:0000256" key="2">
    <source>
        <dbReference type="ARBA" id="ARBA00022553"/>
    </source>
</evidence>
<evidence type="ECO:0000313" key="6">
    <source>
        <dbReference type="Proteomes" id="UP000095200"/>
    </source>
</evidence>
<keyword evidence="1" id="KW-0596">Phosphopantetheine</keyword>
<dbReference type="InterPro" id="IPR018201">
    <property type="entry name" value="Ketoacyl_synth_AS"/>
</dbReference>
<dbReference type="Pfam" id="PF00109">
    <property type="entry name" value="ketoacyl-synt"/>
    <property type="match status" value="1"/>
</dbReference>
<dbReference type="STRING" id="1592317.DPF_1337"/>
<dbReference type="EMBL" id="BDFE01000015">
    <property type="protein sequence ID" value="GAU08623.1"/>
    <property type="molecule type" value="Genomic_DNA"/>
</dbReference>
<dbReference type="PROSITE" id="PS00606">
    <property type="entry name" value="KS3_1"/>
    <property type="match status" value="1"/>
</dbReference>
<dbReference type="CDD" id="cd00833">
    <property type="entry name" value="PKS"/>
    <property type="match status" value="1"/>
</dbReference>
<keyword evidence="6" id="KW-1185">Reference proteome</keyword>
<evidence type="ECO:0000256" key="1">
    <source>
        <dbReference type="ARBA" id="ARBA00022450"/>
    </source>
</evidence>
<dbReference type="GO" id="GO:0006633">
    <property type="term" value="P:fatty acid biosynthetic process"/>
    <property type="evidence" value="ECO:0007669"/>
    <property type="project" value="InterPro"/>
</dbReference>
<dbReference type="InterPro" id="IPR016036">
    <property type="entry name" value="Malonyl_transacylase_ACP-bd"/>
</dbReference>
<dbReference type="InterPro" id="IPR032821">
    <property type="entry name" value="PKS_assoc"/>
</dbReference>
<evidence type="ECO:0000313" key="5">
    <source>
        <dbReference type="EMBL" id="GAU08623.1"/>
    </source>
</evidence>
<proteinExistence type="predicted"/>
<dbReference type="Pfam" id="PF16197">
    <property type="entry name" value="KAsynt_C_assoc"/>
    <property type="match status" value="1"/>
</dbReference>
<organism evidence="5 6">
    <name type="scientific">Desulfoplanes formicivorans</name>
    <dbReference type="NCBI Taxonomy" id="1592317"/>
    <lineage>
        <taxon>Bacteria</taxon>
        <taxon>Pseudomonadati</taxon>
        <taxon>Thermodesulfobacteriota</taxon>
        <taxon>Desulfovibrionia</taxon>
        <taxon>Desulfovibrionales</taxon>
        <taxon>Desulfoplanaceae</taxon>
        <taxon>Desulfoplanes</taxon>
    </lineage>
</organism>
<dbReference type="InterPro" id="IPR014031">
    <property type="entry name" value="Ketoacyl_synth_C"/>
</dbReference>
<dbReference type="GO" id="GO:0071770">
    <property type="term" value="P:DIM/DIP cell wall layer assembly"/>
    <property type="evidence" value="ECO:0007669"/>
    <property type="project" value="TreeGrafter"/>
</dbReference>
<dbReference type="SUPFAM" id="SSF52151">
    <property type="entry name" value="FabD/lysophospholipase-like"/>
    <property type="match status" value="1"/>
</dbReference>
<evidence type="ECO:0000259" key="4">
    <source>
        <dbReference type="PROSITE" id="PS52004"/>
    </source>
</evidence>
<dbReference type="InterPro" id="IPR014043">
    <property type="entry name" value="Acyl_transferase_dom"/>
</dbReference>
<accession>A0A194AH18</accession>
<dbReference type="GO" id="GO:0005886">
    <property type="term" value="C:plasma membrane"/>
    <property type="evidence" value="ECO:0007669"/>
    <property type="project" value="TreeGrafter"/>
</dbReference>
<sequence>MDRAREEQYKTALRRARDLIHELQGEVQTMHEPVAIIGMSCLFPGDAHRDADTPDLFGHLLRSGYDAVVRVPEERAALWQSRHDQDAAPRVPGLEYAALLKHDLFAFDRELFGQIPAEAAMNDPQHRLLLELSWQALLDAGLLPSALAGEDVGVFTGKTGTEYLFDQLGTDRNSADDPYVMTGNMNSAQAGRISYFYDWNGPCQAVESACSTALLAVMNAVNSLRAGECTLAMVGSVNLLLGPTPSHWLNAMHSLAPDGRCKAFGNSANGFGRGEGGGVLVLERLSDAQRQGHRIHAVILGGAVGSDGRSAGFTVPSAAGQRHVISRALANAGIQPAQVGFVETHGTGTPVGDPIEVESLARVYGSRKNKLLIGSVKSNIAHLEAAAGMAGLIKAVLAVRDGVIPASLHCTPLNGLLVWDQLPVQVVAETRPWPEGYERRIAGIDSFGITGTLVHLLVAQPPEPVSDKAGTTRAEPDYRVLPLSARSAAGLSRLAAGCARLLEQGEDFSAMCTAAAARPQEPERLALVAADAQEALTGLRAFVAGKKKRCVVRGRQGKTRPGILFLCSGQGSQQGGMGRELAALFPVFRQVLERCDELAAPRLGYSLLEVMFAENDPRLQDIRCVQPAIYAHQAALAALWRECGVQPDAVFGHSIGEYAAAHIAGVLDLETGLDITLTRGELAASIRDQGAMAAVLGSESEVADVLSTFPGVSLAAVNGPATVTIAGEQGQVDDAVQSLRKRGLESRPLPVSLAFHSPMIEPMLDDFRTFLRGKTFSAPRLRMLSGCSGEYLSADTDWADYFCRQTRRPVRFLDAMLHAREDVYIELGASPILTSYGRQCREDGIWLFSQNPGAVMQPLAQSLARLYVMGCEPDWGWEADGVLRPEAMPVYPFEREHLLPDFVQHPVPRAPGNKGPIMPDSSFSPEKMAGHGGGDVSAQLALLQQETFRQVCQMQQEFLGAGSDGEKGA</sequence>
<dbReference type="InterPro" id="IPR016039">
    <property type="entry name" value="Thiolase-like"/>
</dbReference>
<dbReference type="OrthoDB" id="5349841at2"/>
<dbReference type="GO" id="GO:0005737">
    <property type="term" value="C:cytoplasm"/>
    <property type="evidence" value="ECO:0007669"/>
    <property type="project" value="TreeGrafter"/>
</dbReference>
<dbReference type="InterPro" id="IPR014030">
    <property type="entry name" value="Ketoacyl_synth_N"/>
</dbReference>
<dbReference type="Gene3D" id="3.40.366.10">
    <property type="entry name" value="Malonyl-Coenzyme A Acyl Carrier Protein, domain 2"/>
    <property type="match status" value="1"/>
</dbReference>
<feature type="domain" description="Ketosynthase family 3 (KS3)" evidence="4">
    <location>
        <begin position="31"/>
        <end position="460"/>
    </location>
</feature>
<comment type="caution">
    <text evidence="5">The sequence shown here is derived from an EMBL/GenBank/DDBJ whole genome shotgun (WGS) entry which is preliminary data.</text>
</comment>
<dbReference type="Gene3D" id="3.30.70.3290">
    <property type="match status" value="1"/>
</dbReference>
<dbReference type="PANTHER" id="PTHR43775:SF37">
    <property type="entry name" value="SI:DKEY-61P9.11"/>
    <property type="match status" value="1"/>
</dbReference>
<dbReference type="RefSeq" id="WP_069858296.1">
    <property type="nucleotide sequence ID" value="NZ_BDFE01000015.1"/>
</dbReference>
<name>A0A194AH18_9BACT</name>
<dbReference type="SMART" id="SM00827">
    <property type="entry name" value="PKS_AT"/>
    <property type="match status" value="1"/>
</dbReference>
<dbReference type="InterPro" id="IPR001227">
    <property type="entry name" value="Ac_transferase_dom_sf"/>
</dbReference>
<dbReference type="SUPFAM" id="SSF53901">
    <property type="entry name" value="Thiolase-like"/>
    <property type="match status" value="1"/>
</dbReference>
<keyword evidence="2" id="KW-0597">Phosphoprotein</keyword>